<dbReference type="InterPro" id="IPR025142">
    <property type="entry name" value="DUF4073"/>
</dbReference>
<evidence type="ECO:0000259" key="6">
    <source>
        <dbReference type="Pfam" id="PF13285"/>
    </source>
</evidence>
<dbReference type="GO" id="GO:0016787">
    <property type="term" value="F:hydrolase activity"/>
    <property type="evidence" value="ECO:0007669"/>
    <property type="project" value="UniProtKB-KW"/>
</dbReference>
<dbReference type="PANTHER" id="PTHR42988:SF2">
    <property type="entry name" value="CYCLIC NUCLEOTIDE PHOSPHODIESTERASE CBUA0032-RELATED"/>
    <property type="match status" value="1"/>
</dbReference>
<reference evidence="7 8" key="1">
    <citation type="submission" date="2020-02" db="EMBL/GenBank/DDBJ databases">
        <authorList>
            <person name="Li X.-J."/>
            <person name="Han X.-M."/>
        </authorList>
    </citation>
    <scope>NUCLEOTIDE SEQUENCE [LARGE SCALE GENOMIC DNA]</scope>
    <source>
        <strain evidence="7 8">CCTCC AB 2017055</strain>
    </source>
</reference>
<keyword evidence="3" id="KW-0408">Iron</keyword>
<dbReference type="SUPFAM" id="SSF56300">
    <property type="entry name" value="Metallo-dependent phosphatases"/>
    <property type="match status" value="1"/>
</dbReference>
<feature type="domain" description="Calcineurin-like phosphoesterase" evidence="5">
    <location>
        <begin position="138"/>
        <end position="334"/>
    </location>
</feature>
<dbReference type="Gene3D" id="3.60.21.10">
    <property type="match status" value="1"/>
</dbReference>
<gene>
    <name evidence="7" type="ORF">G1H10_19765</name>
</gene>
<keyword evidence="2" id="KW-0378">Hydrolase</keyword>
<comment type="caution">
    <text evidence="7">The sequence shown here is derived from an EMBL/GenBank/DDBJ whole genome shotgun (WGS) entry which is preliminary data.</text>
</comment>
<dbReference type="InterPro" id="IPR029052">
    <property type="entry name" value="Metallo-depent_PP-like"/>
</dbReference>
<dbReference type="AlphaFoldDB" id="A0A6L9SAX8"/>
<dbReference type="PANTHER" id="PTHR42988">
    <property type="entry name" value="PHOSPHOHYDROLASE"/>
    <property type="match status" value="1"/>
</dbReference>
<accession>A0A6L9SAX8</accession>
<organism evidence="7 8">
    <name type="scientific">Phytoactinopolyspora halotolerans</name>
    <dbReference type="NCBI Taxonomy" id="1981512"/>
    <lineage>
        <taxon>Bacteria</taxon>
        <taxon>Bacillati</taxon>
        <taxon>Actinomycetota</taxon>
        <taxon>Actinomycetes</taxon>
        <taxon>Jiangellales</taxon>
        <taxon>Jiangellaceae</taxon>
        <taxon>Phytoactinopolyspora</taxon>
    </lineage>
</organism>
<evidence type="ECO:0000256" key="3">
    <source>
        <dbReference type="ARBA" id="ARBA00023004"/>
    </source>
</evidence>
<evidence type="ECO:0000259" key="5">
    <source>
        <dbReference type="Pfam" id="PF00149"/>
    </source>
</evidence>
<comment type="similarity">
    <text evidence="4">Belongs to the cyclic nucleotide phosphodiesterase class-III family.</text>
</comment>
<evidence type="ECO:0000313" key="8">
    <source>
        <dbReference type="Proteomes" id="UP000475214"/>
    </source>
</evidence>
<sequence length="434" mass="48878">MAVADSDEYDDRADSPDRFDTTLVSAPVRVAGNRRLELSFDSHYRPWTGQTATVTVEFDGSGEEQTLLRYDGTNTVHNYDGALANNNETAVFDVPPNARHAVFRWRLQAPRNSWYWAIDSVALRKALGPVDPSRRTSLWVVSDVQGHPQDLAHGLGDLAEVRPDASGLLMVGDLVNTGAEWEWQEIYDVMAGAAEFTPEPVVAAIGNHESYAGETWESLRDRFLEFADRDKVWGEYVVEGAGGDVPVLVLGQEYPRPPEVGMSDEQVAWFDERLDHWTRQRKQVVVITHFPLGDTVSASWIPWYHDHHERNDELLSILGEHPNAILLTGHTHYPFELGDWAVRRRMPGGHPDGFVAVNTGAMHVEWDARGENTASIREVVTRDINRGLTLDVYHDRVVIEARDFGIPDADGHNEVNEVVRTLEVFNPLVRGRHR</sequence>
<name>A0A6L9SAX8_9ACTN</name>
<keyword evidence="1" id="KW-0479">Metal-binding</keyword>
<dbReference type="InterPro" id="IPR050884">
    <property type="entry name" value="CNP_phosphodiesterase-III"/>
</dbReference>
<keyword evidence="8" id="KW-1185">Reference proteome</keyword>
<dbReference type="InterPro" id="IPR004843">
    <property type="entry name" value="Calcineurin-like_PHP"/>
</dbReference>
<evidence type="ECO:0000256" key="2">
    <source>
        <dbReference type="ARBA" id="ARBA00022801"/>
    </source>
</evidence>
<dbReference type="Pfam" id="PF13285">
    <property type="entry name" value="DUF4073"/>
    <property type="match status" value="1"/>
</dbReference>
<evidence type="ECO:0000256" key="4">
    <source>
        <dbReference type="ARBA" id="ARBA00025742"/>
    </source>
</evidence>
<dbReference type="EMBL" id="JAAGOA010000014">
    <property type="protein sequence ID" value="NEE02416.1"/>
    <property type="molecule type" value="Genomic_DNA"/>
</dbReference>
<dbReference type="GO" id="GO:0046872">
    <property type="term" value="F:metal ion binding"/>
    <property type="evidence" value="ECO:0007669"/>
    <property type="project" value="UniProtKB-KW"/>
</dbReference>
<evidence type="ECO:0000313" key="7">
    <source>
        <dbReference type="EMBL" id="NEE02416.1"/>
    </source>
</evidence>
<evidence type="ECO:0000256" key="1">
    <source>
        <dbReference type="ARBA" id="ARBA00022723"/>
    </source>
</evidence>
<proteinExistence type="inferred from homology"/>
<dbReference type="Proteomes" id="UP000475214">
    <property type="component" value="Unassembled WGS sequence"/>
</dbReference>
<dbReference type="Pfam" id="PF00149">
    <property type="entry name" value="Metallophos"/>
    <property type="match status" value="1"/>
</dbReference>
<protein>
    <submittedName>
        <fullName evidence="7">DUF4073 domain-containing protein</fullName>
    </submittedName>
</protein>
<feature type="domain" description="DUF4073" evidence="6">
    <location>
        <begin position="336"/>
        <end position="404"/>
    </location>
</feature>